<keyword evidence="7" id="KW-0378">Hydrolase</keyword>
<dbReference type="InterPro" id="IPR002921">
    <property type="entry name" value="Fungal_lipase-type"/>
</dbReference>
<evidence type="ECO:0000256" key="14">
    <source>
        <dbReference type="ARBA" id="ARBA00026104"/>
    </source>
</evidence>
<keyword evidence="11" id="KW-0443">Lipid metabolism</keyword>
<evidence type="ECO:0000256" key="3">
    <source>
        <dbReference type="ARBA" id="ARBA00022475"/>
    </source>
</evidence>
<keyword evidence="8" id="KW-0106">Calcium</keyword>
<evidence type="ECO:0000256" key="9">
    <source>
        <dbReference type="ARBA" id="ARBA00022963"/>
    </source>
</evidence>
<keyword evidence="10" id="KW-1133">Transmembrane helix</keyword>
<evidence type="ECO:0000313" key="17">
    <source>
        <dbReference type="EMBL" id="EGG22406.1"/>
    </source>
</evidence>
<dbReference type="RefSeq" id="XP_004360257.1">
    <property type="nucleotide sequence ID" value="XM_004360200.1"/>
</dbReference>
<dbReference type="EMBL" id="GL883009">
    <property type="protein sequence ID" value="EGG22406.1"/>
    <property type="molecule type" value="Genomic_DNA"/>
</dbReference>
<evidence type="ECO:0000259" key="16">
    <source>
        <dbReference type="Pfam" id="PF01764"/>
    </source>
</evidence>
<feature type="region of interest" description="Disordered" evidence="15">
    <location>
        <begin position="156"/>
        <end position="194"/>
    </location>
</feature>
<evidence type="ECO:0000256" key="11">
    <source>
        <dbReference type="ARBA" id="ARBA00023098"/>
    </source>
</evidence>
<dbReference type="GO" id="GO:0016298">
    <property type="term" value="F:lipase activity"/>
    <property type="evidence" value="ECO:0007669"/>
    <property type="project" value="TreeGrafter"/>
</dbReference>
<dbReference type="PANTHER" id="PTHR45792">
    <property type="entry name" value="DIACYLGLYCEROL LIPASE HOMOLOG-RELATED"/>
    <property type="match status" value="1"/>
</dbReference>
<evidence type="ECO:0000256" key="6">
    <source>
        <dbReference type="ARBA" id="ARBA00022723"/>
    </source>
</evidence>
<dbReference type="SUPFAM" id="SSF53474">
    <property type="entry name" value="alpha/beta-Hydrolases"/>
    <property type="match status" value="1"/>
</dbReference>
<keyword evidence="9" id="KW-0442">Lipid degradation</keyword>
<evidence type="ECO:0000256" key="7">
    <source>
        <dbReference type="ARBA" id="ARBA00022801"/>
    </source>
</evidence>
<feature type="compositionally biased region" description="Low complexity" evidence="15">
    <location>
        <begin position="82"/>
        <end position="126"/>
    </location>
</feature>
<evidence type="ECO:0000256" key="8">
    <source>
        <dbReference type="ARBA" id="ARBA00022837"/>
    </source>
</evidence>
<evidence type="ECO:0000256" key="13">
    <source>
        <dbReference type="ARBA" id="ARBA00024531"/>
    </source>
</evidence>
<evidence type="ECO:0000256" key="5">
    <source>
        <dbReference type="ARBA" id="ARBA00022692"/>
    </source>
</evidence>
<keyword evidence="6" id="KW-0479">Metal-binding</keyword>
<dbReference type="GO" id="GO:0046872">
    <property type="term" value="F:metal ion binding"/>
    <property type="evidence" value="ECO:0007669"/>
    <property type="project" value="UniProtKB-KW"/>
</dbReference>
<name>F4PPU3_CACFS</name>
<protein>
    <recommendedName>
        <fullName evidence="14">sn-1-specific diacylglycerol lipase</fullName>
        <ecNumber evidence="14">3.1.1.116</ecNumber>
    </recommendedName>
</protein>
<dbReference type="EC" id="3.1.1.116" evidence="14"/>
<dbReference type="CDD" id="cd00519">
    <property type="entry name" value="Lipase_3"/>
    <property type="match status" value="1"/>
</dbReference>
<comment type="catalytic activity">
    <reaction evidence="13">
        <text>a 1,2-diacyl-sn-glycerol + H2O = a 2-acylglycerol + a fatty acid + H(+)</text>
        <dbReference type="Rhea" id="RHEA:33275"/>
        <dbReference type="ChEBI" id="CHEBI:15377"/>
        <dbReference type="ChEBI" id="CHEBI:15378"/>
        <dbReference type="ChEBI" id="CHEBI:17389"/>
        <dbReference type="ChEBI" id="CHEBI:17815"/>
        <dbReference type="ChEBI" id="CHEBI:28868"/>
        <dbReference type="EC" id="3.1.1.116"/>
    </reaction>
    <physiologicalReaction direction="left-to-right" evidence="13">
        <dbReference type="Rhea" id="RHEA:33276"/>
    </physiologicalReaction>
</comment>
<comment type="cofactor">
    <cofactor evidence="1">
        <name>Ca(2+)</name>
        <dbReference type="ChEBI" id="CHEBI:29108"/>
    </cofactor>
</comment>
<dbReference type="GeneID" id="14874471"/>
<keyword evidence="12" id="KW-0472">Membrane</keyword>
<organism evidence="17 18">
    <name type="scientific">Cavenderia fasciculata</name>
    <name type="common">Slime mold</name>
    <name type="synonym">Dictyostelium fasciculatum</name>
    <dbReference type="NCBI Taxonomy" id="261658"/>
    <lineage>
        <taxon>Eukaryota</taxon>
        <taxon>Amoebozoa</taxon>
        <taxon>Evosea</taxon>
        <taxon>Eumycetozoa</taxon>
        <taxon>Dictyostelia</taxon>
        <taxon>Acytosteliales</taxon>
        <taxon>Cavenderiaceae</taxon>
        <taxon>Cavenderia</taxon>
    </lineage>
</organism>
<keyword evidence="3" id="KW-1003">Cell membrane</keyword>
<reference evidence="18" key="1">
    <citation type="journal article" date="2011" name="Genome Res.">
        <title>Phylogeny-wide analysis of social amoeba genomes highlights ancient origins for complex intercellular communication.</title>
        <authorList>
            <person name="Heidel A.J."/>
            <person name="Lawal H.M."/>
            <person name="Felder M."/>
            <person name="Schilde C."/>
            <person name="Helps N.R."/>
            <person name="Tunggal B."/>
            <person name="Rivero F."/>
            <person name="John U."/>
            <person name="Schleicher M."/>
            <person name="Eichinger L."/>
            <person name="Platzer M."/>
            <person name="Noegel A.A."/>
            <person name="Schaap P."/>
            <person name="Gloeckner G."/>
        </authorList>
    </citation>
    <scope>NUCLEOTIDE SEQUENCE [LARGE SCALE GENOMIC DNA]</scope>
    <source>
        <strain evidence="18">SH3</strain>
    </source>
</reference>
<dbReference type="Gene3D" id="3.40.50.1820">
    <property type="entry name" value="alpha/beta hydrolase"/>
    <property type="match status" value="1"/>
</dbReference>
<evidence type="ECO:0000256" key="4">
    <source>
        <dbReference type="ARBA" id="ARBA00022553"/>
    </source>
</evidence>
<feature type="domain" description="Fungal lipase-type" evidence="16">
    <location>
        <begin position="582"/>
        <end position="711"/>
    </location>
</feature>
<keyword evidence="5" id="KW-0812">Transmembrane</keyword>
<dbReference type="GO" id="GO:0005886">
    <property type="term" value="C:plasma membrane"/>
    <property type="evidence" value="ECO:0007669"/>
    <property type="project" value="UniProtKB-SubCell"/>
</dbReference>
<feature type="compositionally biased region" description="Low complexity" evidence="15">
    <location>
        <begin position="59"/>
        <end position="75"/>
    </location>
</feature>
<feature type="compositionally biased region" description="Acidic residues" evidence="15">
    <location>
        <begin position="179"/>
        <end position="188"/>
    </location>
</feature>
<accession>F4PPU3</accession>
<proteinExistence type="predicted"/>
<dbReference type="Proteomes" id="UP000007797">
    <property type="component" value="Unassembled WGS sequence"/>
</dbReference>
<feature type="region of interest" description="Disordered" evidence="15">
    <location>
        <begin position="34"/>
        <end position="132"/>
    </location>
</feature>
<gene>
    <name evidence="17" type="ORF">DFA_04525</name>
</gene>
<feature type="compositionally biased region" description="Low complexity" evidence="15">
    <location>
        <begin position="295"/>
        <end position="309"/>
    </location>
</feature>
<evidence type="ECO:0000256" key="15">
    <source>
        <dbReference type="SAM" id="MobiDB-lite"/>
    </source>
</evidence>
<sequence>MENIEDHSSSSDDENGFVNKFGRFVINQFNEEEKLKNEQQKVQPILSSPNTKIIVGSPSTNSSKNINSTSTKIKSPPFQSIQQQNNQKNNQKNNQQNQQNKINRNNENTRIYSPTITIKSTPTTTKINQSKQDKNNRLCANYFDLRDALSLSKEQKQQIKECHQTEGPVSGIPPNEQQDNSDNEDSDDGSFKLRYNDIPTTYEETPSYSSAFNILQRQQQKKNNQKQQQDGGVDNHKESTILFGQEATFDPKHQDVFTTSSSEEDEEEDHQYGDHLEEIEQIDEELEAEIDEMGSASTSSIASMSSSSSLHTPVQLSGSLSFTAPTKAGETHIITELQPFNLNSPVFCRIQTTSTSNNSQQQKTIESHTTIDTVKYDDVSKSTIEVPDQPIEKSKKRLSFFKRRSSSSSSPCGSINKHNKKQPKQPPIPLISNDNNITYNDILSDEGKYSMKVISELLNKLFASKKYSTLNIFMGLALLHSYYKQVVIRNWNCVDDKTFLEEGLRYQKFCTATYGRKLYYGIMESSPVNLIKGIAGTDSLNTKVIIKHLGIDKKDIIATKWFSSKYSPGHYVAIDHKTKSVVLAIRGTFNHFDVITDLVCTSSNYSGGGAHLGMLLCSHKKMQELENILLQQLSNHPGYRLIVTGHSLGAGVASFFTFLFYDAHPEIPIHCYAYGTPCMLSHELATHDVVKKLITCFSMNNDIVSRLSFCSMFYLKEVLDAILSQSKTKIQRGFQIVSAGNGLGEKLTKKLSKILKVSPTIDLSHVEHRESGETQMYPAGNMYRIVKISKGVYVAEAVDSKSFDKIIVSTTMFTDHMPQKYEFGLASALENFGKTELTKRPPSDTTNVKGVPAGTVIDEHQLNKVNTTTTTTTPTQQESIIQQQATTTNQQRQEILSNDLANSEHLTGLLVPTSLTASYSAAAHLPDE</sequence>
<dbReference type="AlphaFoldDB" id="F4PPU3"/>
<dbReference type="PANTHER" id="PTHR45792:SF10">
    <property type="entry name" value="FUNGAL LIPASE-LIKE DOMAIN-CONTAINING PROTEIN"/>
    <property type="match status" value="1"/>
</dbReference>
<evidence type="ECO:0000256" key="10">
    <source>
        <dbReference type="ARBA" id="ARBA00022989"/>
    </source>
</evidence>
<keyword evidence="4" id="KW-0597">Phosphoprotein</keyword>
<evidence type="ECO:0000256" key="2">
    <source>
        <dbReference type="ARBA" id="ARBA00004651"/>
    </source>
</evidence>
<feature type="region of interest" description="Disordered" evidence="15">
    <location>
        <begin position="400"/>
        <end position="432"/>
    </location>
</feature>
<evidence type="ECO:0000256" key="1">
    <source>
        <dbReference type="ARBA" id="ARBA00001913"/>
    </source>
</evidence>
<comment type="subcellular location">
    <subcellularLocation>
        <location evidence="2">Cell membrane</location>
        <topology evidence="2">Multi-pass membrane protein</topology>
    </subcellularLocation>
</comment>
<feature type="region of interest" description="Disordered" evidence="15">
    <location>
        <begin position="291"/>
        <end position="314"/>
    </location>
</feature>
<evidence type="ECO:0000256" key="12">
    <source>
        <dbReference type="ARBA" id="ARBA00023136"/>
    </source>
</evidence>
<dbReference type="OrthoDB" id="438440at2759"/>
<dbReference type="GO" id="GO:0046340">
    <property type="term" value="P:diacylglycerol catabolic process"/>
    <property type="evidence" value="ECO:0007669"/>
    <property type="project" value="TreeGrafter"/>
</dbReference>
<dbReference type="Pfam" id="PF01764">
    <property type="entry name" value="Lipase_3"/>
    <property type="match status" value="1"/>
</dbReference>
<dbReference type="InterPro" id="IPR029058">
    <property type="entry name" value="AB_hydrolase_fold"/>
</dbReference>
<keyword evidence="18" id="KW-1185">Reference proteome</keyword>
<evidence type="ECO:0000313" key="18">
    <source>
        <dbReference type="Proteomes" id="UP000007797"/>
    </source>
</evidence>
<dbReference type="KEGG" id="dfa:DFA_04525"/>
<dbReference type="InterPro" id="IPR052214">
    <property type="entry name" value="DAG_Lipase-Related"/>
</dbReference>
<dbReference type="GO" id="GO:0019369">
    <property type="term" value="P:arachidonate metabolic process"/>
    <property type="evidence" value="ECO:0007669"/>
    <property type="project" value="TreeGrafter"/>
</dbReference>